<dbReference type="EMBL" id="UINC01072609">
    <property type="protein sequence ID" value="SVC08372.1"/>
    <property type="molecule type" value="Genomic_DNA"/>
</dbReference>
<organism evidence="1">
    <name type="scientific">marine metagenome</name>
    <dbReference type="NCBI Taxonomy" id="408172"/>
    <lineage>
        <taxon>unclassified sequences</taxon>
        <taxon>metagenomes</taxon>
        <taxon>ecological metagenomes</taxon>
    </lineage>
</organism>
<accession>A0A382JAI3</accession>
<dbReference type="AlphaFoldDB" id="A0A382JAI3"/>
<name>A0A382JAI3_9ZZZZ</name>
<gene>
    <name evidence="1" type="ORF">METZ01_LOCUS261226</name>
</gene>
<proteinExistence type="predicted"/>
<protein>
    <submittedName>
        <fullName evidence="1">Uncharacterized protein</fullName>
    </submittedName>
</protein>
<evidence type="ECO:0000313" key="1">
    <source>
        <dbReference type="EMBL" id="SVC08372.1"/>
    </source>
</evidence>
<reference evidence="1" key="1">
    <citation type="submission" date="2018-05" db="EMBL/GenBank/DDBJ databases">
        <authorList>
            <person name="Lanie J.A."/>
            <person name="Ng W.-L."/>
            <person name="Kazmierczak K.M."/>
            <person name="Andrzejewski T.M."/>
            <person name="Davidsen T.M."/>
            <person name="Wayne K.J."/>
            <person name="Tettelin H."/>
            <person name="Glass J.I."/>
            <person name="Rusch D."/>
            <person name="Podicherti R."/>
            <person name="Tsui H.-C.T."/>
            <person name="Winkler M.E."/>
        </authorList>
    </citation>
    <scope>NUCLEOTIDE SEQUENCE</scope>
</reference>
<sequence>MDNCYFLSLFSIKLFNQIRKAFFNKSFLLVFVFTFVQISFVSAQNCSEGDVKAGEKYGYDAEKAYQYGLDIQDRIRNKDLDGLMLMVDDSYQGPRKGYVKNTSFSELFSDEWVSRALKYKPGCKPFRGRFHVGEISYQSPWNIKDHYKISSIRGYTKEIFEVFPKGWVFKNNILSPQCFPRKWMSSDNFEAIADHFSIKDNTFYTQPGLFYGKPIDKFSPVPATWNKSQTVKIAEDVMSCMKSNDDISVNEKGAVTTKSEDGLILTYQVLADIPVDHAKVLSINLQRECMLSHLLKIGSDGGGSMGYSWSYWIYGLFKFGAEEYYMLPLREFSSENKAREYV</sequence>
<feature type="non-terminal residue" evidence="1">
    <location>
        <position position="342"/>
    </location>
</feature>